<feature type="compositionally biased region" description="Basic and acidic residues" evidence="6">
    <location>
        <begin position="292"/>
        <end position="302"/>
    </location>
</feature>
<keyword evidence="9" id="KW-1185">Reference proteome</keyword>
<evidence type="ECO:0000313" key="8">
    <source>
        <dbReference type="EMBL" id="KAK3771246.1"/>
    </source>
</evidence>
<feature type="region of interest" description="Disordered" evidence="6">
    <location>
        <begin position="286"/>
        <end position="307"/>
    </location>
</feature>
<dbReference type="CDD" id="cd04515">
    <property type="entry name" value="Alpha_kinase"/>
    <property type="match status" value="1"/>
</dbReference>
<evidence type="ECO:0000259" key="7">
    <source>
        <dbReference type="PROSITE" id="PS51158"/>
    </source>
</evidence>
<organism evidence="8 9">
    <name type="scientific">Elysia crispata</name>
    <name type="common">lettuce slug</name>
    <dbReference type="NCBI Taxonomy" id="231223"/>
    <lineage>
        <taxon>Eukaryota</taxon>
        <taxon>Metazoa</taxon>
        <taxon>Spiralia</taxon>
        <taxon>Lophotrochozoa</taxon>
        <taxon>Mollusca</taxon>
        <taxon>Gastropoda</taxon>
        <taxon>Heterobranchia</taxon>
        <taxon>Euthyneura</taxon>
        <taxon>Panpulmonata</taxon>
        <taxon>Sacoglossa</taxon>
        <taxon>Placobranchoidea</taxon>
        <taxon>Plakobranchidae</taxon>
        <taxon>Elysia</taxon>
    </lineage>
</organism>
<dbReference type="GO" id="GO:0005524">
    <property type="term" value="F:ATP binding"/>
    <property type="evidence" value="ECO:0007669"/>
    <property type="project" value="UniProtKB-KW"/>
</dbReference>
<dbReference type="SUPFAM" id="SSF56112">
    <property type="entry name" value="Protein kinase-like (PK-like)"/>
    <property type="match status" value="1"/>
</dbReference>
<name>A0AAE0ZLS0_9GAST</name>
<keyword evidence="2" id="KW-0808">Transferase</keyword>
<feature type="region of interest" description="Disordered" evidence="6">
    <location>
        <begin position="74"/>
        <end position="94"/>
    </location>
</feature>
<evidence type="ECO:0000256" key="3">
    <source>
        <dbReference type="ARBA" id="ARBA00022741"/>
    </source>
</evidence>
<dbReference type="PROSITE" id="PS51158">
    <property type="entry name" value="ALPHA_KINASE"/>
    <property type="match status" value="1"/>
</dbReference>
<keyword evidence="5" id="KW-0067">ATP-binding</keyword>
<keyword evidence="1" id="KW-0723">Serine/threonine-protein kinase</keyword>
<dbReference type="InterPro" id="IPR011009">
    <property type="entry name" value="Kinase-like_dom_sf"/>
</dbReference>
<dbReference type="InterPro" id="IPR004166">
    <property type="entry name" value="a-kinase_dom"/>
</dbReference>
<dbReference type="PANTHER" id="PTHR45992:SF11">
    <property type="entry name" value="ALPHA-TYPE PROTEIN KINASE DOMAIN-CONTAINING PROTEIN"/>
    <property type="match status" value="1"/>
</dbReference>
<evidence type="ECO:0000256" key="2">
    <source>
        <dbReference type="ARBA" id="ARBA00022679"/>
    </source>
</evidence>
<evidence type="ECO:0000256" key="4">
    <source>
        <dbReference type="ARBA" id="ARBA00022777"/>
    </source>
</evidence>
<dbReference type="PANTHER" id="PTHR45992">
    <property type="entry name" value="EUKARYOTIC ELONGATION FACTOR 2 KINASE-RELATED"/>
    <property type="match status" value="1"/>
</dbReference>
<protein>
    <recommendedName>
        <fullName evidence="7">Alpha-type protein kinase domain-containing protein</fullName>
    </recommendedName>
</protein>
<proteinExistence type="predicted"/>
<accession>A0AAE0ZLS0</accession>
<dbReference type="AlphaFoldDB" id="A0AAE0ZLS0"/>
<reference evidence="8" key="1">
    <citation type="journal article" date="2023" name="G3 (Bethesda)">
        <title>A reference genome for the long-term kleptoplast-retaining sea slug Elysia crispata morphotype clarki.</title>
        <authorList>
            <person name="Eastman K.E."/>
            <person name="Pendleton A.L."/>
            <person name="Shaikh M.A."/>
            <person name="Suttiyut T."/>
            <person name="Ogas R."/>
            <person name="Tomko P."/>
            <person name="Gavelis G."/>
            <person name="Widhalm J.R."/>
            <person name="Wisecaver J.H."/>
        </authorList>
    </citation>
    <scope>NUCLEOTIDE SEQUENCE</scope>
    <source>
        <strain evidence="8">ECLA1</strain>
    </source>
</reference>
<feature type="region of interest" description="Disordered" evidence="6">
    <location>
        <begin position="357"/>
        <end position="421"/>
    </location>
</feature>
<gene>
    <name evidence="8" type="ORF">RRG08_024326</name>
</gene>
<feature type="compositionally biased region" description="Basic and acidic residues" evidence="6">
    <location>
        <begin position="404"/>
        <end position="419"/>
    </location>
</feature>
<keyword evidence="4" id="KW-0418">Kinase</keyword>
<keyword evidence="3" id="KW-0547">Nucleotide-binding</keyword>
<dbReference type="Pfam" id="PF02816">
    <property type="entry name" value="Alpha_kinase"/>
    <property type="match status" value="1"/>
</dbReference>
<dbReference type="GO" id="GO:0004674">
    <property type="term" value="F:protein serine/threonine kinase activity"/>
    <property type="evidence" value="ECO:0007669"/>
    <property type="project" value="UniProtKB-KW"/>
</dbReference>
<evidence type="ECO:0000256" key="1">
    <source>
        <dbReference type="ARBA" id="ARBA00022527"/>
    </source>
</evidence>
<dbReference type="SMART" id="SM00811">
    <property type="entry name" value="Alpha_kinase"/>
    <property type="match status" value="1"/>
</dbReference>
<evidence type="ECO:0000313" key="9">
    <source>
        <dbReference type="Proteomes" id="UP001283361"/>
    </source>
</evidence>
<comment type="caution">
    <text evidence="8">The sequence shown here is derived from an EMBL/GenBank/DDBJ whole genome shotgun (WGS) entry which is preliminary data.</text>
</comment>
<dbReference type="Proteomes" id="UP001283361">
    <property type="component" value="Unassembled WGS sequence"/>
</dbReference>
<evidence type="ECO:0000256" key="5">
    <source>
        <dbReference type="ARBA" id="ARBA00022840"/>
    </source>
</evidence>
<feature type="domain" description="Alpha-type protein kinase" evidence="7">
    <location>
        <begin position="55"/>
        <end position="287"/>
    </location>
</feature>
<dbReference type="Gene3D" id="3.20.200.10">
    <property type="entry name" value="MHCK/EF2 kinase"/>
    <property type="match status" value="1"/>
</dbReference>
<evidence type="ECO:0000256" key="6">
    <source>
        <dbReference type="SAM" id="MobiDB-lite"/>
    </source>
</evidence>
<dbReference type="InterPro" id="IPR051852">
    <property type="entry name" value="Alpha-type_PK"/>
</dbReference>
<feature type="compositionally biased region" description="Basic and acidic residues" evidence="6">
    <location>
        <begin position="379"/>
        <end position="397"/>
    </location>
</feature>
<sequence>MSHSLDSMLVINNFLLSLPVRLFDIAILLELHVLSFYRTVKVHRMSLRMLHLQNETNASCPDLRGQGYRASFHTHSAAKGPRKKIYHGHLEGAGPRKGERAVVKVFRDRPGTAAMCDAEIDKHRLALKLARRFNKMVSDPRVKISFTLPLKSTVESLALGQYLTRHRQSRHLNKMEWVLMEENLTRQGEYRVFLGKSGESIDKSPTSLDAFLHFTYHESGHKFLLCGFQGVQTEKGYILTTPCIHSEDLAFGTATDGGPTMMRRVFEQHICNNLCYSYERPLEVQQTAQEEQQERACQKEEDQTGGNWHLIKTDNDSDSTSNNQDILQNNETLEWTKMLNNDDCSSQSCNLANNISPESYPIDKDTTKNQPHCYKKKPTRAEKQRDECDDGEKKRDGGIWGRVSQRDGLDGKKKSGDGRKHFKINESTYRCNAKAIGGIEKRPSI</sequence>
<dbReference type="EMBL" id="JAWDGP010003760">
    <property type="protein sequence ID" value="KAK3771246.1"/>
    <property type="molecule type" value="Genomic_DNA"/>
</dbReference>